<evidence type="ECO:0000313" key="2">
    <source>
        <dbReference type="Proteomes" id="UP001472677"/>
    </source>
</evidence>
<gene>
    <name evidence="1" type="ORF">V6N12_058483</name>
</gene>
<dbReference type="Proteomes" id="UP001472677">
    <property type="component" value="Unassembled WGS sequence"/>
</dbReference>
<dbReference type="EMBL" id="JBBPBM010000010">
    <property type="protein sequence ID" value="KAK8564904.1"/>
    <property type="molecule type" value="Genomic_DNA"/>
</dbReference>
<protein>
    <recommendedName>
        <fullName evidence="3">Reverse transcriptase domain-containing protein</fullName>
    </recommendedName>
</protein>
<sequence>MLIKASNEGLFSGFLIARGDNAVDITHLQFANNLMIFYDVSLDQVKNIKRVFRVFELASGLQLNSKKSKMFGINVGDSDLSIWANVVGCDIGHFLAEYLGLPLGPRTNSFVVWVSVIAKFTNRLASWKANTVSYGETVVHLLFTCEISWSIWMNFASLWGYSTVLLVDPRSFLQVWHEHTIALSWKAPPVRFLKLNVDGAMLKSGLAGVKRDSKVTVDWILNLVKFPSSFVSLVREIVELILAKNFIMRHILRVCDVDADADADVLAKKGIR</sequence>
<organism evidence="1 2">
    <name type="scientific">Hibiscus sabdariffa</name>
    <name type="common">roselle</name>
    <dbReference type="NCBI Taxonomy" id="183260"/>
    <lineage>
        <taxon>Eukaryota</taxon>
        <taxon>Viridiplantae</taxon>
        <taxon>Streptophyta</taxon>
        <taxon>Embryophyta</taxon>
        <taxon>Tracheophyta</taxon>
        <taxon>Spermatophyta</taxon>
        <taxon>Magnoliopsida</taxon>
        <taxon>eudicotyledons</taxon>
        <taxon>Gunneridae</taxon>
        <taxon>Pentapetalae</taxon>
        <taxon>rosids</taxon>
        <taxon>malvids</taxon>
        <taxon>Malvales</taxon>
        <taxon>Malvaceae</taxon>
        <taxon>Malvoideae</taxon>
        <taxon>Hibiscus</taxon>
    </lineage>
</organism>
<evidence type="ECO:0008006" key="3">
    <source>
        <dbReference type="Google" id="ProtNLM"/>
    </source>
</evidence>
<reference evidence="1 2" key="1">
    <citation type="journal article" date="2024" name="G3 (Bethesda)">
        <title>Genome assembly of Hibiscus sabdariffa L. provides insights into metabolisms of medicinal natural products.</title>
        <authorList>
            <person name="Kim T."/>
        </authorList>
    </citation>
    <scope>NUCLEOTIDE SEQUENCE [LARGE SCALE GENOMIC DNA]</scope>
    <source>
        <strain evidence="1">TK-2024</strain>
        <tissue evidence="1">Old leaves</tissue>
    </source>
</reference>
<dbReference type="PANTHER" id="PTHR33116">
    <property type="entry name" value="REVERSE TRANSCRIPTASE ZINC-BINDING DOMAIN-CONTAINING PROTEIN-RELATED-RELATED"/>
    <property type="match status" value="1"/>
</dbReference>
<evidence type="ECO:0000313" key="1">
    <source>
        <dbReference type="EMBL" id="KAK8564904.1"/>
    </source>
</evidence>
<comment type="caution">
    <text evidence="1">The sequence shown here is derived from an EMBL/GenBank/DDBJ whole genome shotgun (WGS) entry which is preliminary data.</text>
</comment>
<proteinExistence type="predicted"/>
<dbReference type="PANTHER" id="PTHR33116:SF78">
    <property type="entry name" value="OS12G0587133 PROTEIN"/>
    <property type="match status" value="1"/>
</dbReference>
<keyword evidence="2" id="KW-1185">Reference proteome</keyword>
<accession>A0ABR2EU79</accession>
<name>A0ABR2EU79_9ROSI</name>